<evidence type="ECO:0000256" key="1">
    <source>
        <dbReference type="SAM" id="MobiDB-lite"/>
    </source>
</evidence>
<protein>
    <submittedName>
        <fullName evidence="2">Type III secretion apparatus protein RspB</fullName>
    </submittedName>
</protein>
<dbReference type="GO" id="GO:0030254">
    <property type="term" value="P:protein secretion by the type III secretion system"/>
    <property type="evidence" value="ECO:0007669"/>
    <property type="project" value="InterPro"/>
</dbReference>
<dbReference type="EMBL" id="JACARF010000055">
    <property type="protein sequence ID" value="NWE79517.1"/>
    <property type="molecule type" value="Genomic_DNA"/>
</dbReference>
<dbReference type="EMBL" id="JACARG010000015">
    <property type="protein sequence ID" value="NWE13098.1"/>
    <property type="molecule type" value="Genomic_DNA"/>
</dbReference>
<dbReference type="Proteomes" id="UP000531950">
    <property type="component" value="Unassembled WGS sequence"/>
</dbReference>
<dbReference type="Pfam" id="PF17001">
    <property type="entry name" value="T3SS_basalb_I"/>
    <property type="match status" value="1"/>
</dbReference>
<name>A0A7Y8JNV7_9PSED</name>
<dbReference type="Proteomes" id="UP000537188">
    <property type="component" value="Unassembled WGS sequence"/>
</dbReference>
<evidence type="ECO:0000313" key="2">
    <source>
        <dbReference type="EMBL" id="NWE13098.1"/>
    </source>
</evidence>
<sequence>MQIEAFAPSTLSNRREGANSAREPSASTTDVAFFTSMLEPSTARSAASVNNSVSTMLTETSNHLTAAKSRLARALKASTNGLDADTLRKYPRELSHTTLTSQLLTKSLGKATQCIDKICNLQ</sequence>
<feature type="region of interest" description="Disordered" evidence="1">
    <location>
        <begin position="1"/>
        <end position="27"/>
    </location>
</feature>
<reference evidence="4 5" key="1">
    <citation type="submission" date="2020-04" db="EMBL/GenBank/DDBJ databases">
        <title>Molecular characterization of pseudomonads from Agaricus bisporus reveal novel blotch 2 pathogens in Western Europe.</title>
        <authorList>
            <person name="Taparia T."/>
            <person name="Krijger M."/>
            <person name="Haynes E."/>
            <person name="Elpinstone J.G."/>
            <person name="Noble R."/>
            <person name="Van Der Wolf J."/>
        </authorList>
    </citation>
    <scope>NUCLEOTIDE SEQUENCE [LARGE SCALE GENOMIC DNA]</scope>
    <source>
        <strain evidence="3 5">IPO3781</strain>
        <strain evidence="2 4">IPO3782</strain>
    </source>
</reference>
<comment type="caution">
    <text evidence="2">The sequence shown here is derived from an EMBL/GenBank/DDBJ whole genome shotgun (WGS) entry which is preliminary data.</text>
</comment>
<dbReference type="InterPro" id="IPR012670">
    <property type="entry name" value="T3SS_YscI/HrpB"/>
</dbReference>
<dbReference type="AlphaFoldDB" id="A0A7Y8JNV7"/>
<accession>A0A7Y8JNV7</accession>
<evidence type="ECO:0000313" key="3">
    <source>
        <dbReference type="EMBL" id="NWE79517.1"/>
    </source>
</evidence>
<evidence type="ECO:0000313" key="4">
    <source>
        <dbReference type="Proteomes" id="UP000531950"/>
    </source>
</evidence>
<proteinExistence type="predicted"/>
<gene>
    <name evidence="2" type="ORF">HX822_09150</name>
    <name evidence="3" type="ORF">HX828_28545</name>
</gene>
<organism evidence="2 4">
    <name type="scientific">Pseudomonas yamanorum</name>
    <dbReference type="NCBI Taxonomy" id="515393"/>
    <lineage>
        <taxon>Bacteria</taxon>
        <taxon>Pseudomonadati</taxon>
        <taxon>Pseudomonadota</taxon>
        <taxon>Gammaproteobacteria</taxon>
        <taxon>Pseudomonadales</taxon>
        <taxon>Pseudomonadaceae</taxon>
        <taxon>Pseudomonas</taxon>
    </lineage>
</organism>
<evidence type="ECO:0000313" key="5">
    <source>
        <dbReference type="Proteomes" id="UP000537188"/>
    </source>
</evidence>
<dbReference type="RefSeq" id="WP_177048193.1">
    <property type="nucleotide sequence ID" value="NZ_JACARF010000055.1"/>
</dbReference>